<dbReference type="EnsemblMetazoa" id="OVOC6625.2">
    <property type="protein sequence ID" value="OVOC6625.2"/>
    <property type="gene ID" value="WBGene00243434"/>
</dbReference>
<organism evidence="3 4">
    <name type="scientific">Onchocerca volvulus</name>
    <dbReference type="NCBI Taxonomy" id="6282"/>
    <lineage>
        <taxon>Eukaryota</taxon>
        <taxon>Metazoa</taxon>
        <taxon>Ecdysozoa</taxon>
        <taxon>Nematoda</taxon>
        <taxon>Chromadorea</taxon>
        <taxon>Rhabditida</taxon>
        <taxon>Spirurina</taxon>
        <taxon>Spiruromorpha</taxon>
        <taxon>Filarioidea</taxon>
        <taxon>Onchocercidae</taxon>
        <taxon>Onchocerca</taxon>
    </lineage>
</organism>
<name>A0A2K6WB76_ONCVO</name>
<protein>
    <recommendedName>
        <fullName evidence="5">Protein quiver</fullName>
    </recommendedName>
</protein>
<dbReference type="STRING" id="6282.A0A2K6WB76"/>
<evidence type="ECO:0008006" key="5">
    <source>
        <dbReference type="Google" id="ProtNLM"/>
    </source>
</evidence>
<reference evidence="3" key="2">
    <citation type="submission" date="2018-02" db="UniProtKB">
        <authorList>
            <consortium name="EnsemblMetazoa"/>
        </authorList>
    </citation>
    <scope>IDENTIFICATION</scope>
</reference>
<keyword evidence="1" id="KW-1133">Transmembrane helix</keyword>
<dbReference type="Proteomes" id="UP000024404">
    <property type="component" value="Unassembled WGS sequence"/>
</dbReference>
<dbReference type="PANTHER" id="PTHR34722:SF1">
    <property type="entry name" value="HOMOLOG OF ODR-2 (TWO)"/>
    <property type="match status" value="1"/>
</dbReference>
<dbReference type="InterPro" id="IPR010558">
    <property type="entry name" value="Ly-6-related"/>
</dbReference>
<dbReference type="GO" id="GO:0042048">
    <property type="term" value="P:olfactory behavior"/>
    <property type="evidence" value="ECO:0007669"/>
    <property type="project" value="TreeGrafter"/>
</dbReference>
<evidence type="ECO:0000313" key="3">
    <source>
        <dbReference type="EnsemblMetazoa" id="OVOC6625.2"/>
    </source>
</evidence>
<accession>A0A2K6WB76</accession>
<feature type="transmembrane region" description="Helical" evidence="1">
    <location>
        <begin position="284"/>
        <end position="310"/>
    </location>
</feature>
<evidence type="ECO:0000313" key="4">
    <source>
        <dbReference type="Proteomes" id="UP000024404"/>
    </source>
</evidence>
<keyword evidence="2" id="KW-0732">Signal</keyword>
<dbReference type="Pfam" id="PF06579">
    <property type="entry name" value="Ly-6_related"/>
    <property type="match status" value="1"/>
</dbReference>
<dbReference type="GO" id="GO:1990834">
    <property type="term" value="P:response to odorant"/>
    <property type="evidence" value="ECO:0007669"/>
    <property type="project" value="TreeGrafter"/>
</dbReference>
<evidence type="ECO:0000256" key="1">
    <source>
        <dbReference type="SAM" id="Phobius"/>
    </source>
</evidence>
<dbReference type="GO" id="GO:0043025">
    <property type="term" value="C:neuronal cell body"/>
    <property type="evidence" value="ECO:0007669"/>
    <property type="project" value="TreeGrafter"/>
</dbReference>
<dbReference type="GO" id="GO:0030424">
    <property type="term" value="C:axon"/>
    <property type="evidence" value="ECO:0007669"/>
    <property type="project" value="TreeGrafter"/>
</dbReference>
<dbReference type="OMA" id="RISWSVC"/>
<dbReference type="EMBL" id="CMVM020000177">
    <property type="status" value="NOT_ANNOTATED_CDS"/>
    <property type="molecule type" value="Genomic_DNA"/>
</dbReference>
<keyword evidence="4" id="KW-1185">Reference proteome</keyword>
<feature type="chain" id="PRO_5014295871" description="Protein quiver" evidence="2">
    <location>
        <begin position="22"/>
        <end position="315"/>
    </location>
</feature>
<keyword evidence="1" id="KW-0472">Membrane</keyword>
<dbReference type="PANTHER" id="PTHR34722">
    <property type="entry name" value="HOMOLOG OF ODR-2 (TWO)-RELATED"/>
    <property type="match status" value="1"/>
</dbReference>
<keyword evidence="1" id="KW-0812">Transmembrane</keyword>
<dbReference type="AlphaFoldDB" id="A0A2K6WB76"/>
<evidence type="ECO:0000256" key="2">
    <source>
        <dbReference type="SAM" id="SignalP"/>
    </source>
</evidence>
<sequence length="315" mass="36450">MCLHSVTISISFSMLLYIGISDTTMLPDHMATFLGQKSADDKNLGFAKPFHLAYFDDFNVDIPSSNNIHSRFHISDGYKYPIFEILCAKLWRKQELRLIYTGRKIHIGIDKIIEKNDPVVNSSICSLTSVSDTARCFSCMSRLYEAVWPALSSIYKRPKNFTDLCNDNDLDPQYVPFTYCPTICIRMWEEPTVADEQLVGVRIRGHIRGCLDELLYNGFNQTIVTWYRWMHRDSCRQYRKRELFKLPTELSDDSYITVCTCYADYCNGRSSAGTTGRGASHCPFFLVLLCSFIILFFIQRISWSVCIFVYHISYL</sequence>
<proteinExistence type="predicted"/>
<feature type="signal peptide" evidence="2">
    <location>
        <begin position="1"/>
        <end position="21"/>
    </location>
</feature>
<dbReference type="EnsemblMetazoa" id="OVOC6625.1">
    <property type="protein sequence ID" value="OVOC6625.1"/>
    <property type="gene ID" value="WBGene00243434"/>
</dbReference>
<reference evidence="4" key="1">
    <citation type="submission" date="2013-10" db="EMBL/GenBank/DDBJ databases">
        <title>Genome sequencing of Onchocerca volvulus.</title>
        <authorList>
            <person name="Cotton J."/>
            <person name="Tsai J."/>
            <person name="Stanley E."/>
            <person name="Tracey A."/>
            <person name="Holroyd N."/>
            <person name="Lustigman S."/>
            <person name="Berriman M."/>
        </authorList>
    </citation>
    <scope>NUCLEOTIDE SEQUENCE</scope>
</reference>